<dbReference type="AlphaFoldDB" id="I1NMY5"/>
<name>I1NMY5_ORYGL</name>
<evidence type="ECO:0000256" key="1">
    <source>
        <dbReference type="SAM" id="MobiDB-lite"/>
    </source>
</evidence>
<reference evidence="2" key="1">
    <citation type="submission" date="2015-06" db="UniProtKB">
        <authorList>
            <consortium name="EnsemblPlants"/>
        </authorList>
    </citation>
    <scope>IDENTIFICATION</scope>
</reference>
<evidence type="ECO:0000313" key="2">
    <source>
        <dbReference type="EnsemblPlants" id="ORGLA01G0122500.1"/>
    </source>
</evidence>
<dbReference type="OMA" id="SIHYHCI"/>
<sequence length="266" mass="27950">MHHPLHHSSIPLHHSIHYHCIIQKRRGGEERARWSAVAWRRGGRRLLGEDNGAGLGRTIAASLVGEAGGLTVLLTPRGGGCRGGWRLDGALDAGVGLDGVEKRPAAARISPAVEEAVAASMETGEEASAPEEAVAASVETGKEASATEAGRCGREKTAAVRARWRRGGEKGRGGEEATAARARWSSGKKAARARWRRGSGGEGEVELGEEDGKGEVERRRAARIWGCRRRGELVGGADSRGRRRGGAAEGCGGGEEAAVRGRRRGG</sequence>
<protein>
    <submittedName>
        <fullName evidence="2">Uncharacterized protein</fullName>
    </submittedName>
</protein>
<feature type="compositionally biased region" description="Basic and acidic residues" evidence="1">
    <location>
        <begin position="166"/>
        <end position="175"/>
    </location>
</feature>
<accession>I1NMY5</accession>
<proteinExistence type="predicted"/>
<dbReference type="Gramene" id="ORGLA01G0122500.1">
    <property type="protein sequence ID" value="ORGLA01G0122500.1"/>
    <property type="gene ID" value="ORGLA01G0122500"/>
</dbReference>
<evidence type="ECO:0000313" key="3">
    <source>
        <dbReference type="Proteomes" id="UP000007306"/>
    </source>
</evidence>
<dbReference type="EnsemblPlants" id="ORGLA01G0122500.1">
    <property type="protein sequence ID" value="ORGLA01G0122500.1"/>
    <property type="gene ID" value="ORGLA01G0122500"/>
</dbReference>
<dbReference type="Proteomes" id="UP000007306">
    <property type="component" value="Chromosome 1"/>
</dbReference>
<feature type="compositionally biased region" description="Low complexity" evidence="1">
    <location>
        <begin position="130"/>
        <end position="139"/>
    </location>
</feature>
<feature type="region of interest" description="Disordered" evidence="1">
    <location>
        <begin position="235"/>
        <end position="266"/>
    </location>
</feature>
<feature type="region of interest" description="Disordered" evidence="1">
    <location>
        <begin position="122"/>
        <end position="213"/>
    </location>
</feature>
<organism evidence="2 3">
    <name type="scientific">Oryza glaberrima</name>
    <name type="common">African rice</name>
    <dbReference type="NCBI Taxonomy" id="4538"/>
    <lineage>
        <taxon>Eukaryota</taxon>
        <taxon>Viridiplantae</taxon>
        <taxon>Streptophyta</taxon>
        <taxon>Embryophyta</taxon>
        <taxon>Tracheophyta</taxon>
        <taxon>Spermatophyta</taxon>
        <taxon>Magnoliopsida</taxon>
        <taxon>Liliopsida</taxon>
        <taxon>Poales</taxon>
        <taxon>Poaceae</taxon>
        <taxon>BOP clade</taxon>
        <taxon>Oryzoideae</taxon>
        <taxon>Oryzeae</taxon>
        <taxon>Oryzinae</taxon>
        <taxon>Oryza</taxon>
    </lineage>
</organism>
<reference evidence="2 3" key="2">
    <citation type="submission" date="2018-04" db="EMBL/GenBank/DDBJ databases">
        <title>OglaRS2 (Oryza glaberrima Reference Sequence Version 2).</title>
        <authorList>
            <person name="Zhang J."/>
            <person name="Kudrna D."/>
            <person name="Lee S."/>
            <person name="Talag J."/>
            <person name="Rajasekar S."/>
            <person name="Wing R.A."/>
        </authorList>
    </citation>
    <scope>NUCLEOTIDE SEQUENCE [LARGE SCALE GENOMIC DNA]</scope>
    <source>
        <strain evidence="2 3">cv. IRGC 96717</strain>
    </source>
</reference>
<dbReference type="HOGENOM" id="CLU_1047242_0_0_1"/>
<dbReference type="EnsemblPlants" id="ORGLA08G0196300.1">
    <property type="protein sequence ID" value="ORGLA08G0196300.1"/>
    <property type="gene ID" value="ORGLA08G0196300"/>
</dbReference>
<dbReference type="Gramene" id="ORGLA08G0196300.1">
    <property type="protein sequence ID" value="ORGLA08G0196300.1"/>
    <property type="gene ID" value="ORGLA08G0196300"/>
</dbReference>
<keyword evidence="3" id="KW-1185">Reference proteome</keyword>